<accession>A0ABQ4C1I5</accession>
<evidence type="ECO:0000313" key="2">
    <source>
        <dbReference type="Proteomes" id="UP000624325"/>
    </source>
</evidence>
<keyword evidence="2" id="KW-1185">Reference proteome</keyword>
<comment type="caution">
    <text evidence="1">The sequence shown here is derived from an EMBL/GenBank/DDBJ whole genome shotgun (WGS) entry which is preliminary data.</text>
</comment>
<proteinExistence type="predicted"/>
<dbReference type="EMBL" id="BONC01000016">
    <property type="protein sequence ID" value="GIF56645.1"/>
    <property type="molecule type" value="Genomic_DNA"/>
</dbReference>
<sequence length="70" mass="6921">MDGTGTTCCGTGGSWATAGKPLVNGCQLCPNSPTYWQGKLPEPYVAVPLGADDAAVGSSDVPSPAPSGPR</sequence>
<gene>
    <name evidence="1" type="ORF">Air01nite_27400</name>
</gene>
<evidence type="ECO:0000313" key="1">
    <source>
        <dbReference type="EMBL" id="GIF56645.1"/>
    </source>
</evidence>
<dbReference type="Proteomes" id="UP000624325">
    <property type="component" value="Unassembled WGS sequence"/>
</dbReference>
<name>A0ABQ4C1I5_9ACTN</name>
<reference evidence="1 2" key="1">
    <citation type="submission" date="2021-01" db="EMBL/GenBank/DDBJ databases">
        <title>Whole genome shotgun sequence of Asanoa iriomotensis NBRC 100142.</title>
        <authorList>
            <person name="Komaki H."/>
            <person name="Tamura T."/>
        </authorList>
    </citation>
    <scope>NUCLEOTIDE SEQUENCE [LARGE SCALE GENOMIC DNA]</scope>
    <source>
        <strain evidence="1 2">NBRC 100142</strain>
    </source>
</reference>
<protein>
    <submittedName>
        <fullName evidence="1">Uncharacterized protein</fullName>
    </submittedName>
</protein>
<organism evidence="1 2">
    <name type="scientific">Asanoa iriomotensis</name>
    <dbReference type="NCBI Taxonomy" id="234613"/>
    <lineage>
        <taxon>Bacteria</taxon>
        <taxon>Bacillati</taxon>
        <taxon>Actinomycetota</taxon>
        <taxon>Actinomycetes</taxon>
        <taxon>Micromonosporales</taxon>
        <taxon>Micromonosporaceae</taxon>
        <taxon>Asanoa</taxon>
    </lineage>
</organism>